<reference evidence="14" key="1">
    <citation type="submission" date="2021-01" db="EMBL/GenBank/DDBJ databases">
        <title>Genome seq and assembly of Tabrizicola sp. KVB23.</title>
        <authorList>
            <person name="Chhetri G."/>
        </authorList>
    </citation>
    <scope>NUCLEOTIDE SEQUENCE</scope>
    <source>
        <strain evidence="14">KVB23</strain>
    </source>
</reference>
<dbReference type="CDD" id="cd00483">
    <property type="entry name" value="HPPK"/>
    <property type="match status" value="1"/>
</dbReference>
<evidence type="ECO:0000256" key="3">
    <source>
        <dbReference type="ARBA" id="ARBA00013253"/>
    </source>
</evidence>
<evidence type="ECO:0000256" key="11">
    <source>
        <dbReference type="ARBA" id="ARBA00029766"/>
    </source>
</evidence>
<evidence type="ECO:0000256" key="12">
    <source>
        <dbReference type="ARBA" id="ARBA00033413"/>
    </source>
</evidence>
<dbReference type="Pfam" id="PF01288">
    <property type="entry name" value="HPPK"/>
    <property type="match status" value="1"/>
</dbReference>
<dbReference type="Proteomes" id="UP000619033">
    <property type="component" value="Unassembled WGS sequence"/>
</dbReference>
<dbReference type="PANTHER" id="PTHR43071:SF1">
    <property type="entry name" value="2-AMINO-4-HYDROXY-6-HYDROXYMETHYLDIHYDROPTERIDINE PYROPHOSPHOKINASE"/>
    <property type="match status" value="1"/>
</dbReference>
<dbReference type="AlphaFoldDB" id="A0A8J7MMS5"/>
<feature type="domain" description="7,8-dihydro-6-hydroxymethylpterin-pyrophosphokinase" evidence="13">
    <location>
        <begin position="7"/>
        <end position="159"/>
    </location>
</feature>
<dbReference type="EMBL" id="JAESVP010000001">
    <property type="protein sequence ID" value="MBL4927072.1"/>
    <property type="molecule type" value="Genomic_DNA"/>
</dbReference>
<dbReference type="NCBIfam" id="TIGR01498">
    <property type="entry name" value="folK"/>
    <property type="match status" value="1"/>
</dbReference>
<dbReference type="GO" id="GO:0046656">
    <property type="term" value="P:folic acid biosynthetic process"/>
    <property type="evidence" value="ECO:0007669"/>
    <property type="project" value="UniProtKB-KW"/>
</dbReference>
<dbReference type="GO" id="GO:0016301">
    <property type="term" value="F:kinase activity"/>
    <property type="evidence" value="ECO:0007669"/>
    <property type="project" value="UniProtKB-KW"/>
</dbReference>
<accession>A0A8J7MMS5</accession>
<dbReference type="InterPro" id="IPR035907">
    <property type="entry name" value="Hppk_sf"/>
</dbReference>
<evidence type="ECO:0000313" key="15">
    <source>
        <dbReference type="Proteomes" id="UP000619033"/>
    </source>
</evidence>
<keyword evidence="8" id="KW-0067">ATP-binding</keyword>
<evidence type="ECO:0000256" key="10">
    <source>
        <dbReference type="ARBA" id="ARBA00029409"/>
    </source>
</evidence>
<evidence type="ECO:0000256" key="5">
    <source>
        <dbReference type="ARBA" id="ARBA00022679"/>
    </source>
</evidence>
<evidence type="ECO:0000256" key="1">
    <source>
        <dbReference type="ARBA" id="ARBA00005051"/>
    </source>
</evidence>
<protein>
    <recommendedName>
        <fullName evidence="4">2-amino-4-hydroxy-6-hydroxymethyldihydropteridine pyrophosphokinase</fullName>
        <ecNumber evidence="3">2.7.6.3</ecNumber>
    </recommendedName>
    <alternativeName>
        <fullName evidence="11">6-hydroxymethyl-7,8-dihydropterin pyrophosphokinase</fullName>
    </alternativeName>
    <alternativeName>
        <fullName evidence="12">7,8-dihydro-6-hydroxymethylpterin-pyrophosphokinase</fullName>
    </alternativeName>
</protein>
<proteinExistence type="inferred from homology"/>
<evidence type="ECO:0000313" key="14">
    <source>
        <dbReference type="EMBL" id="MBL4927072.1"/>
    </source>
</evidence>
<dbReference type="InterPro" id="IPR000550">
    <property type="entry name" value="Hppk"/>
</dbReference>
<keyword evidence="5 14" id="KW-0808">Transferase</keyword>
<evidence type="ECO:0000256" key="2">
    <source>
        <dbReference type="ARBA" id="ARBA00005810"/>
    </source>
</evidence>
<dbReference type="GO" id="GO:0046654">
    <property type="term" value="P:tetrahydrofolate biosynthetic process"/>
    <property type="evidence" value="ECO:0007669"/>
    <property type="project" value="UniProtKB-UniPathway"/>
</dbReference>
<keyword evidence="9" id="KW-0289">Folate biosynthesis</keyword>
<evidence type="ECO:0000256" key="8">
    <source>
        <dbReference type="ARBA" id="ARBA00022840"/>
    </source>
</evidence>
<dbReference type="SUPFAM" id="SSF55083">
    <property type="entry name" value="6-hydroxymethyl-7,8-dihydropterin pyrophosphokinase, HPPK"/>
    <property type="match status" value="1"/>
</dbReference>
<keyword evidence="15" id="KW-1185">Reference proteome</keyword>
<dbReference type="GO" id="GO:0003848">
    <property type="term" value="F:2-amino-4-hydroxy-6-hydroxymethyldihydropteridine diphosphokinase activity"/>
    <property type="evidence" value="ECO:0007669"/>
    <property type="project" value="UniProtKB-EC"/>
</dbReference>
<comment type="pathway">
    <text evidence="1">Cofactor biosynthesis; tetrahydrofolate biosynthesis; 2-amino-4-hydroxy-6-hydroxymethyl-7,8-dihydropteridine diphosphate from 7,8-dihydroneopterin triphosphate: step 4/4.</text>
</comment>
<organism evidence="14 15">
    <name type="scientific">Fuscibacter oryzae</name>
    <dbReference type="NCBI Taxonomy" id="2803939"/>
    <lineage>
        <taxon>Bacteria</taxon>
        <taxon>Pseudomonadati</taxon>
        <taxon>Pseudomonadota</taxon>
        <taxon>Alphaproteobacteria</taxon>
        <taxon>Rhodobacterales</taxon>
        <taxon>Paracoccaceae</taxon>
        <taxon>Fuscibacter</taxon>
    </lineage>
</organism>
<dbReference type="EC" id="2.7.6.3" evidence="3"/>
<dbReference type="RefSeq" id="WP_202658189.1">
    <property type="nucleotide sequence ID" value="NZ_JAESVP010000001.1"/>
</dbReference>
<evidence type="ECO:0000256" key="7">
    <source>
        <dbReference type="ARBA" id="ARBA00022777"/>
    </source>
</evidence>
<comment type="caution">
    <text evidence="14">The sequence shown here is derived from an EMBL/GenBank/DDBJ whole genome shotgun (WGS) entry which is preliminary data.</text>
</comment>
<comment type="similarity">
    <text evidence="2">Belongs to the HPPK family.</text>
</comment>
<dbReference type="GO" id="GO:0005524">
    <property type="term" value="F:ATP binding"/>
    <property type="evidence" value="ECO:0007669"/>
    <property type="project" value="UniProtKB-KW"/>
</dbReference>
<dbReference type="PANTHER" id="PTHR43071">
    <property type="entry name" value="2-AMINO-4-HYDROXY-6-HYDROXYMETHYLDIHYDROPTERIDINE PYROPHOSPHOKINASE"/>
    <property type="match status" value="1"/>
</dbReference>
<dbReference type="Gene3D" id="3.30.70.560">
    <property type="entry name" value="7,8-Dihydro-6-hydroxymethylpterin-pyrophosphokinase HPPK"/>
    <property type="match status" value="1"/>
</dbReference>
<dbReference type="UniPathway" id="UPA00077">
    <property type="reaction ID" value="UER00155"/>
</dbReference>
<evidence type="ECO:0000259" key="13">
    <source>
        <dbReference type="Pfam" id="PF01288"/>
    </source>
</evidence>
<evidence type="ECO:0000256" key="9">
    <source>
        <dbReference type="ARBA" id="ARBA00022909"/>
    </source>
</evidence>
<evidence type="ECO:0000256" key="6">
    <source>
        <dbReference type="ARBA" id="ARBA00022741"/>
    </source>
</evidence>
<evidence type="ECO:0000256" key="4">
    <source>
        <dbReference type="ARBA" id="ARBA00016218"/>
    </source>
</evidence>
<name>A0A8J7MMS5_9RHOB</name>
<sequence length="194" mass="21502">MEKTALIALGGNLPWNGQLPRQTIIEAVEAVLQAFGGPIVTSKLYRTPAFPAGSGPDYVNAATLVTLRHNARAEEVLVILHEIESRFGRERLQRWGMRSLDLDLLAMGDLVQPDLATWQHWHDLPPAEQIRNTPPGLILPHPRLQDRAFVLVPLADVAPDWRHPVLGLTVLQMRDALPKVELDQVVALDSDGMS</sequence>
<gene>
    <name evidence="14" type="primary">folK</name>
    <name evidence="14" type="ORF">JI744_03025</name>
</gene>
<keyword evidence="6" id="KW-0547">Nucleotide-binding</keyword>
<keyword evidence="7" id="KW-0418">Kinase</keyword>
<comment type="function">
    <text evidence="10">Catalyzes the transfer of pyrophosphate from adenosine triphosphate (ATP) to 6-hydroxymethyl-7,8-dihydropterin, an enzymatic step in folate biosynthesis pathway.</text>
</comment>